<sequence>MSERNIEPGGVITEVVTLRYDYSLGEVAGKFMEGLKQGKILATSCSKSGLTYLPPRAYCERSFEPCDGWVEAAFEGVIEASTIIVRGFQGKRNPPVAIAYVKLDGIDSAIGNYVDDLDLSNLDVAQKKIAPGTRVKVKFGPTREGRITDFSFVCAE</sequence>
<protein>
    <submittedName>
        <fullName evidence="2">DNA-binding protein</fullName>
    </submittedName>
</protein>
<keyword evidence="3" id="KW-1185">Reference proteome</keyword>
<gene>
    <name evidence="2" type="ORF">C6571_18950</name>
</gene>
<dbReference type="AlphaFoldDB" id="A0A2S0N6D1"/>
<name>A0A2S0N6D1_9BURK</name>
<accession>A0A2S0N6D1</accession>
<dbReference type="Proteomes" id="UP000239326">
    <property type="component" value="Plasmid unnamed2"/>
</dbReference>
<proteinExistence type="predicted"/>
<reference evidence="2 3" key="1">
    <citation type="submission" date="2018-03" db="EMBL/GenBank/DDBJ databases">
        <title>Genome sequencing of Simplicispira sp.</title>
        <authorList>
            <person name="Kim S.-J."/>
            <person name="Heo J."/>
            <person name="Kwon S.-W."/>
        </authorList>
    </citation>
    <scope>NUCLEOTIDE SEQUENCE [LARGE SCALE GENOMIC DNA]</scope>
    <source>
        <strain evidence="2 3">SC1-8</strain>
        <plasmid evidence="2 3">unnamed2</plasmid>
    </source>
</reference>
<evidence type="ECO:0000313" key="2">
    <source>
        <dbReference type="EMBL" id="AVO43521.1"/>
    </source>
</evidence>
<dbReference type="EMBL" id="CP027671">
    <property type="protein sequence ID" value="AVO43521.1"/>
    <property type="molecule type" value="Genomic_DNA"/>
</dbReference>
<dbReference type="InterPro" id="IPR052513">
    <property type="entry name" value="Thioester_dehydratase-like"/>
</dbReference>
<evidence type="ECO:0000313" key="3">
    <source>
        <dbReference type="Proteomes" id="UP000239326"/>
    </source>
</evidence>
<evidence type="ECO:0000259" key="1">
    <source>
        <dbReference type="Pfam" id="PF01796"/>
    </source>
</evidence>
<dbReference type="InterPro" id="IPR002878">
    <property type="entry name" value="ChsH2_C"/>
</dbReference>
<dbReference type="Gene3D" id="6.10.30.10">
    <property type="match status" value="1"/>
</dbReference>
<dbReference type="OrthoDB" id="5514845at2"/>
<keyword evidence="2" id="KW-0614">Plasmid</keyword>
<dbReference type="GO" id="GO:0003677">
    <property type="term" value="F:DNA binding"/>
    <property type="evidence" value="ECO:0007669"/>
    <property type="project" value="UniProtKB-KW"/>
</dbReference>
<organism evidence="2 3">
    <name type="scientific">Simplicispira suum</name>
    <dbReference type="NCBI Taxonomy" id="2109915"/>
    <lineage>
        <taxon>Bacteria</taxon>
        <taxon>Pseudomonadati</taxon>
        <taxon>Pseudomonadota</taxon>
        <taxon>Betaproteobacteria</taxon>
        <taxon>Burkholderiales</taxon>
        <taxon>Comamonadaceae</taxon>
        <taxon>Simplicispira</taxon>
    </lineage>
</organism>
<dbReference type="PANTHER" id="PTHR34075">
    <property type="entry name" value="BLR3430 PROTEIN"/>
    <property type="match status" value="1"/>
</dbReference>
<keyword evidence="2" id="KW-0238">DNA-binding</keyword>
<dbReference type="SUPFAM" id="SSF50249">
    <property type="entry name" value="Nucleic acid-binding proteins"/>
    <property type="match status" value="1"/>
</dbReference>
<dbReference type="Pfam" id="PF01796">
    <property type="entry name" value="OB_ChsH2_C"/>
    <property type="match status" value="1"/>
</dbReference>
<dbReference type="InterPro" id="IPR012340">
    <property type="entry name" value="NA-bd_OB-fold"/>
</dbReference>
<dbReference type="RefSeq" id="WP_106448463.1">
    <property type="nucleotide sequence ID" value="NZ_CP027671.1"/>
</dbReference>
<dbReference type="KEGG" id="simp:C6571_18950"/>
<dbReference type="PANTHER" id="PTHR34075:SF4">
    <property type="entry name" value="DUF35 DOMAIN-CONTAINING PROTEIN"/>
    <property type="match status" value="1"/>
</dbReference>
<geneLocation type="plasmid" evidence="2 3">
    <name>unnamed2</name>
</geneLocation>
<feature type="domain" description="ChsH2 C-terminal OB-fold" evidence="1">
    <location>
        <begin position="69"/>
        <end position="139"/>
    </location>
</feature>